<keyword evidence="1" id="KW-0520">NAD</keyword>
<dbReference type="GO" id="GO:0005634">
    <property type="term" value="C:nucleus"/>
    <property type="evidence" value="ECO:0007669"/>
    <property type="project" value="TreeGrafter"/>
</dbReference>
<dbReference type="GO" id="GO:0003950">
    <property type="term" value="F:NAD+ poly-ADP-ribosyltransferase activity"/>
    <property type="evidence" value="ECO:0007669"/>
    <property type="project" value="UniProtKB-UniRule"/>
</dbReference>
<proteinExistence type="predicted"/>
<evidence type="ECO:0000313" key="4">
    <source>
        <dbReference type="EMBL" id="CAG9764702.1"/>
    </source>
</evidence>
<evidence type="ECO:0000256" key="1">
    <source>
        <dbReference type="RuleBase" id="RU362114"/>
    </source>
</evidence>
<evidence type="ECO:0000313" key="5">
    <source>
        <dbReference type="Proteomes" id="UP001152799"/>
    </source>
</evidence>
<dbReference type="AlphaFoldDB" id="A0A9N9QM52"/>
<feature type="domain" description="PARP catalytic" evidence="3">
    <location>
        <begin position="318"/>
        <end position="517"/>
    </location>
</feature>
<sequence length="517" mass="60367">MGICCSSYCTERGSFIDDTNSFSSSAPVLPVVSETTRFYEEYQENLRKTRLNSWSTTRKSDQSNFVLPNNLNRAPQTLINQPMTTPGATSTRNLDTNFNTSNLEVSSLNKTENLISYNENNLQIKSDNWQLWEWKQEPQTLFEIENLEISEKDEQTDFSQTPNGPKLFENENLQPETKKRKQTFLEPLDSPKLFEIENIETSEKDEQPNFSQTPNSPELFENKNPETETKHQEQTFLKPSDSPKLFEIENIEADTNKEKQTRFLEGLINSPRSESIESENLESETTELKQTDFIERLTKQKVVRNLELINDLRAAFNLNHLETFPENPYQEEQLDAIKYIEVANIFTMTNKPYFTITKITAINNIFLELHFKLNTEIYKKRNPELLVNDKFLFHGTKLEFLKRICTYNFDRAKVCTHKFGHGVSFAVQSSYATHYHHDNKRKYEKVMIIAKALLEETLPLGTLNTVVPPEPFYTSRNIDASVIVKYDDASFYPLYIVYYSGLHPKKNYPHKRPCRFY</sequence>
<dbReference type="EMBL" id="OU892278">
    <property type="protein sequence ID" value="CAG9764702.1"/>
    <property type="molecule type" value="Genomic_DNA"/>
</dbReference>
<dbReference type="Proteomes" id="UP001152799">
    <property type="component" value="Chromosome 2"/>
</dbReference>
<protein>
    <recommendedName>
        <fullName evidence="1">Poly [ADP-ribose] polymerase</fullName>
        <shortName evidence="1">PARP</shortName>
        <ecNumber evidence="1">2.4.2.-</ecNumber>
    </recommendedName>
</protein>
<feature type="compositionally biased region" description="Basic and acidic residues" evidence="2">
    <location>
        <begin position="220"/>
        <end position="233"/>
    </location>
</feature>
<dbReference type="GO" id="GO:1990404">
    <property type="term" value="F:NAD+-protein mono-ADP-ribosyltransferase activity"/>
    <property type="evidence" value="ECO:0007669"/>
    <property type="project" value="TreeGrafter"/>
</dbReference>
<dbReference type="InterPro" id="IPR012317">
    <property type="entry name" value="Poly(ADP-ribose)pol_cat_dom"/>
</dbReference>
<dbReference type="PANTHER" id="PTHR45740">
    <property type="entry name" value="POLY [ADP-RIBOSE] POLYMERASE"/>
    <property type="match status" value="1"/>
</dbReference>
<dbReference type="Gene3D" id="3.90.228.10">
    <property type="match status" value="1"/>
</dbReference>
<dbReference type="EC" id="2.4.2.-" evidence="1"/>
<keyword evidence="5" id="KW-1185">Reference proteome</keyword>
<feature type="region of interest" description="Disordered" evidence="2">
    <location>
        <begin position="153"/>
        <end position="242"/>
    </location>
</feature>
<dbReference type="Pfam" id="PF00644">
    <property type="entry name" value="PARP"/>
    <property type="match status" value="1"/>
</dbReference>
<reference evidence="4" key="1">
    <citation type="submission" date="2022-01" db="EMBL/GenBank/DDBJ databases">
        <authorList>
            <person name="King R."/>
        </authorList>
    </citation>
    <scope>NUCLEOTIDE SEQUENCE</scope>
</reference>
<dbReference type="InterPro" id="IPR051712">
    <property type="entry name" value="ARTD-AVP"/>
</dbReference>
<name>A0A9N9QM52_9CUCU</name>
<keyword evidence="1" id="KW-0808">Transferase</keyword>
<evidence type="ECO:0000259" key="3">
    <source>
        <dbReference type="PROSITE" id="PS51059"/>
    </source>
</evidence>
<organism evidence="4 5">
    <name type="scientific">Ceutorhynchus assimilis</name>
    <name type="common">cabbage seed weevil</name>
    <dbReference type="NCBI Taxonomy" id="467358"/>
    <lineage>
        <taxon>Eukaryota</taxon>
        <taxon>Metazoa</taxon>
        <taxon>Ecdysozoa</taxon>
        <taxon>Arthropoda</taxon>
        <taxon>Hexapoda</taxon>
        <taxon>Insecta</taxon>
        <taxon>Pterygota</taxon>
        <taxon>Neoptera</taxon>
        <taxon>Endopterygota</taxon>
        <taxon>Coleoptera</taxon>
        <taxon>Polyphaga</taxon>
        <taxon>Cucujiformia</taxon>
        <taxon>Curculionidae</taxon>
        <taxon>Ceutorhynchinae</taxon>
        <taxon>Ceutorhynchus</taxon>
    </lineage>
</organism>
<evidence type="ECO:0000256" key="2">
    <source>
        <dbReference type="SAM" id="MobiDB-lite"/>
    </source>
</evidence>
<dbReference type="PROSITE" id="PS51059">
    <property type="entry name" value="PARP_CATALYTIC"/>
    <property type="match status" value="1"/>
</dbReference>
<gene>
    <name evidence="4" type="ORF">CEUTPL_LOCUS5335</name>
</gene>
<keyword evidence="1" id="KW-0328">Glycosyltransferase</keyword>
<dbReference type="PANTHER" id="PTHR45740:SF2">
    <property type="entry name" value="POLY [ADP-RIBOSE] POLYMERASE"/>
    <property type="match status" value="1"/>
</dbReference>
<dbReference type="SUPFAM" id="SSF56399">
    <property type="entry name" value="ADP-ribosylation"/>
    <property type="match status" value="1"/>
</dbReference>
<accession>A0A9N9QM52</accession>
<dbReference type="OrthoDB" id="6133115at2759"/>